<dbReference type="PANTHER" id="PTHR11606">
    <property type="entry name" value="GLUTAMATE DEHYDROGENASE"/>
    <property type="match status" value="1"/>
</dbReference>
<feature type="binding site" evidence="5">
    <location>
        <position position="354"/>
    </location>
    <ligand>
        <name>substrate</name>
    </ligand>
</feature>
<dbReference type="Pfam" id="PF00208">
    <property type="entry name" value="ELFV_dehydrog"/>
    <property type="match status" value="1"/>
</dbReference>
<dbReference type="PIRSF" id="PIRSF000185">
    <property type="entry name" value="Glu_DH"/>
    <property type="match status" value="1"/>
</dbReference>
<comment type="similarity">
    <text evidence="1 3 7">Belongs to the Glu/Leu/Phe/Val dehydrogenases family.</text>
</comment>
<dbReference type="PATRIC" id="fig|1703780.3.peg.2547"/>
<evidence type="ECO:0000256" key="8">
    <source>
        <dbReference type="SAM" id="MobiDB-lite"/>
    </source>
</evidence>
<evidence type="ECO:0000256" key="4">
    <source>
        <dbReference type="PIRSR" id="PIRSR000185-1"/>
    </source>
</evidence>
<feature type="active site" description="Proton donor" evidence="4">
    <location>
        <position position="107"/>
    </location>
</feature>
<dbReference type="InterPro" id="IPR006097">
    <property type="entry name" value="Glu/Leu/Phe/Val/Trp_DH_dimer"/>
</dbReference>
<dbReference type="InterPro" id="IPR036291">
    <property type="entry name" value="NAD(P)-bd_dom_sf"/>
</dbReference>
<dbReference type="SUPFAM" id="SSF53223">
    <property type="entry name" value="Aminoacid dehydrogenase-like, N-terminal domain"/>
    <property type="match status" value="1"/>
</dbReference>
<evidence type="ECO:0000256" key="7">
    <source>
        <dbReference type="RuleBase" id="RU004417"/>
    </source>
</evidence>
<dbReference type="Pfam" id="PF02812">
    <property type="entry name" value="ELFV_dehydrog_N"/>
    <property type="match status" value="1"/>
</dbReference>
<feature type="binding site" evidence="5">
    <location>
        <position position="95"/>
    </location>
    <ligand>
        <name>substrate</name>
    </ligand>
</feature>
<dbReference type="GO" id="GO:0004352">
    <property type="term" value="F:glutamate dehydrogenase (NAD+) activity"/>
    <property type="evidence" value="ECO:0007669"/>
    <property type="project" value="TreeGrafter"/>
</dbReference>
<dbReference type="PANTHER" id="PTHR11606:SF13">
    <property type="entry name" value="GLUTAMATE DEHYDROGENASE 1, MITOCHONDRIAL"/>
    <property type="match status" value="1"/>
</dbReference>
<evidence type="ECO:0000313" key="10">
    <source>
        <dbReference type="EMBL" id="KPK72120.1"/>
    </source>
</evidence>
<dbReference type="GO" id="GO:0006538">
    <property type="term" value="P:L-glutamate catabolic process"/>
    <property type="evidence" value="ECO:0007669"/>
    <property type="project" value="TreeGrafter"/>
</dbReference>
<dbReference type="InterPro" id="IPR006096">
    <property type="entry name" value="Glu/Leu/Phe/Val/Trp_DH_C"/>
</dbReference>
<feature type="site" description="Important for catalysis" evidence="6">
    <location>
        <position position="147"/>
    </location>
</feature>
<dbReference type="InterPro" id="IPR046346">
    <property type="entry name" value="Aminoacid_DH-like_N_sf"/>
</dbReference>
<evidence type="ECO:0000313" key="11">
    <source>
        <dbReference type="Proteomes" id="UP000051096"/>
    </source>
</evidence>
<dbReference type="InterPro" id="IPR033922">
    <property type="entry name" value="NAD_bind_Glu_DH"/>
</dbReference>
<dbReference type="SUPFAM" id="SSF51735">
    <property type="entry name" value="NAD(P)-binding Rossmann-fold domains"/>
    <property type="match status" value="1"/>
</dbReference>
<evidence type="ECO:0000256" key="3">
    <source>
        <dbReference type="PIRNR" id="PIRNR000185"/>
    </source>
</evidence>
<dbReference type="PROSITE" id="PS00074">
    <property type="entry name" value="GLFV_DEHYDROGENASE"/>
    <property type="match status" value="1"/>
</dbReference>
<evidence type="ECO:0000256" key="1">
    <source>
        <dbReference type="ARBA" id="ARBA00006382"/>
    </source>
</evidence>
<proteinExistence type="inferred from homology"/>
<dbReference type="EMBL" id="LJUO01000041">
    <property type="protein sequence ID" value="KPK72120.1"/>
    <property type="molecule type" value="Genomic_DNA"/>
</dbReference>
<dbReference type="GO" id="GO:0000166">
    <property type="term" value="F:nucleotide binding"/>
    <property type="evidence" value="ECO:0007669"/>
    <property type="project" value="UniProtKB-KW"/>
</dbReference>
<protein>
    <recommendedName>
        <fullName evidence="3">Glutamate dehydrogenase</fullName>
    </recommendedName>
</protein>
<feature type="binding site" evidence="5">
    <location>
        <position position="71"/>
    </location>
    <ligand>
        <name>substrate</name>
    </ligand>
</feature>
<dbReference type="Proteomes" id="UP000051096">
    <property type="component" value="Unassembled WGS sequence"/>
</dbReference>
<sequence>MKKRKMNVYESVCQQFNKAADLMKLDLDVRQILSRTTNEIVVNFPVKMDDGRIDMFTGYRVQHNSALGPYKGGLRYHPLVDINEVRALATWMTWKSAIMNIPFGGAKGGIQFDPTNCSFNEIQRITRRFTFALGSNIGPEYDIPAPDVNTNAQIMAWILDTYLSTQPPQERQRSTHVVTGKPVEAGGSLGRDKATGQGVVFCIEQWAKEKKFRLKGATYTVQGFGNVGAWAAYLMKRHGSKLLAVEDVTGAIRNESGIDADDLIAYVQKANGVKGYPKAKPISHLDLFKTRADIFIPAALENQITAETARFLRVKVVAEGANGPTDLNGDASLWRRKIDVIPDILCNAGGVVVSYFEWLQNKRSEFWDLEEVDTKLHRKMIDAYGRVRDVAKEFKTDWRTAAYIVALQRLETVYKERGIFP</sequence>
<reference evidence="10 11" key="1">
    <citation type="journal article" date="2015" name="Microbiome">
        <title>Genomic resolution of linkages in carbon, nitrogen, and sulfur cycling among widespread estuary sediment bacteria.</title>
        <authorList>
            <person name="Baker B.J."/>
            <person name="Lazar C.S."/>
            <person name="Teske A.P."/>
            <person name="Dick G.J."/>
        </authorList>
    </citation>
    <scope>NUCLEOTIDE SEQUENCE [LARGE SCALE GENOMIC DNA]</scope>
    <source>
        <strain evidence="10">SM23_60</strain>
    </source>
</reference>
<evidence type="ECO:0000259" key="9">
    <source>
        <dbReference type="SMART" id="SM00839"/>
    </source>
</evidence>
<dbReference type="InterPro" id="IPR006095">
    <property type="entry name" value="Glu/Leu/Phe/Val/Trp_DH"/>
</dbReference>
<dbReference type="Gene3D" id="3.40.50.720">
    <property type="entry name" value="NAD(P)-binding Rossmann-like Domain"/>
    <property type="match status" value="1"/>
</dbReference>
<feature type="binding site" evidence="5">
    <location>
        <position position="195"/>
    </location>
    <ligand>
        <name>NAD(+)</name>
        <dbReference type="ChEBI" id="CHEBI:57540"/>
    </ligand>
</feature>
<keyword evidence="5" id="KW-0547">Nucleotide-binding</keyword>
<name>A0A0S8GGF9_UNCW3</name>
<evidence type="ECO:0000256" key="2">
    <source>
        <dbReference type="ARBA" id="ARBA00023002"/>
    </source>
</evidence>
<accession>A0A0S8GGF9</accession>
<dbReference type="SMART" id="SM00839">
    <property type="entry name" value="ELFV_dehydrog"/>
    <property type="match status" value="1"/>
</dbReference>
<gene>
    <name evidence="10" type="ORF">AMJ87_05650</name>
</gene>
<dbReference type="AlphaFoldDB" id="A0A0S8GGF9"/>
<dbReference type="InterPro" id="IPR014362">
    <property type="entry name" value="Glu_DH"/>
</dbReference>
<keyword evidence="5" id="KW-0520">NAD</keyword>
<dbReference type="Gene3D" id="3.40.50.10860">
    <property type="entry name" value="Leucine Dehydrogenase, chain A, domain 1"/>
    <property type="match status" value="1"/>
</dbReference>
<feature type="binding site" evidence="5">
    <location>
        <position position="226"/>
    </location>
    <ligand>
        <name>NAD(+)</name>
        <dbReference type="ChEBI" id="CHEBI:57540"/>
    </ligand>
</feature>
<dbReference type="CDD" id="cd01076">
    <property type="entry name" value="NAD_bind_1_Glu_DH"/>
    <property type="match status" value="1"/>
</dbReference>
<dbReference type="InterPro" id="IPR033524">
    <property type="entry name" value="Glu/Leu/Phe/Val_DH_AS"/>
</dbReference>
<comment type="caution">
    <text evidence="10">The sequence shown here is derived from an EMBL/GenBank/DDBJ whole genome shotgun (WGS) entry which is preliminary data.</text>
</comment>
<evidence type="ECO:0000256" key="5">
    <source>
        <dbReference type="PIRSR" id="PIRSR000185-2"/>
    </source>
</evidence>
<organism evidence="10 11">
    <name type="scientific">candidate division WOR_3 bacterium SM23_60</name>
    <dbReference type="NCBI Taxonomy" id="1703780"/>
    <lineage>
        <taxon>Bacteria</taxon>
        <taxon>Bacteria division WOR-3</taxon>
    </lineage>
</organism>
<dbReference type="PRINTS" id="PR00082">
    <property type="entry name" value="GLFDHDRGNASE"/>
</dbReference>
<evidence type="ECO:0000256" key="6">
    <source>
        <dbReference type="PIRSR" id="PIRSR000185-3"/>
    </source>
</evidence>
<feature type="domain" description="Glutamate/phenylalanine/leucine/valine/L-tryptophan dehydrogenase C-terminal" evidence="9">
    <location>
        <begin position="188"/>
        <end position="418"/>
    </location>
</feature>
<feature type="region of interest" description="Disordered" evidence="8">
    <location>
        <begin position="169"/>
        <end position="189"/>
    </location>
</feature>
<keyword evidence="2 3" id="KW-0560">Oxidoreductase</keyword>